<evidence type="ECO:0000256" key="3">
    <source>
        <dbReference type="ARBA" id="ARBA00022989"/>
    </source>
</evidence>
<organism evidence="9 10">
    <name type="scientific">Rhizodiscina lignyota</name>
    <dbReference type="NCBI Taxonomy" id="1504668"/>
    <lineage>
        <taxon>Eukaryota</taxon>
        <taxon>Fungi</taxon>
        <taxon>Dikarya</taxon>
        <taxon>Ascomycota</taxon>
        <taxon>Pezizomycotina</taxon>
        <taxon>Dothideomycetes</taxon>
        <taxon>Pleosporomycetidae</taxon>
        <taxon>Aulographales</taxon>
        <taxon>Rhizodiscinaceae</taxon>
        <taxon>Rhizodiscina</taxon>
    </lineage>
</organism>
<dbReference type="Proteomes" id="UP000799772">
    <property type="component" value="Unassembled WGS sequence"/>
</dbReference>
<dbReference type="InterPro" id="IPR018617">
    <property type="entry name" value="Ima1_N"/>
</dbReference>
<evidence type="ECO:0000256" key="1">
    <source>
        <dbReference type="ARBA" id="ARBA00004473"/>
    </source>
</evidence>
<reference evidence="9" key="1">
    <citation type="journal article" date="2020" name="Stud. Mycol.">
        <title>101 Dothideomycetes genomes: a test case for predicting lifestyles and emergence of pathogens.</title>
        <authorList>
            <person name="Haridas S."/>
            <person name="Albert R."/>
            <person name="Binder M."/>
            <person name="Bloem J."/>
            <person name="Labutti K."/>
            <person name="Salamov A."/>
            <person name="Andreopoulos B."/>
            <person name="Baker S."/>
            <person name="Barry K."/>
            <person name="Bills G."/>
            <person name="Bluhm B."/>
            <person name="Cannon C."/>
            <person name="Castanera R."/>
            <person name="Culley D."/>
            <person name="Daum C."/>
            <person name="Ezra D."/>
            <person name="Gonzalez J."/>
            <person name="Henrissat B."/>
            <person name="Kuo A."/>
            <person name="Liang C."/>
            <person name="Lipzen A."/>
            <person name="Lutzoni F."/>
            <person name="Magnuson J."/>
            <person name="Mondo S."/>
            <person name="Nolan M."/>
            <person name="Ohm R."/>
            <person name="Pangilinan J."/>
            <person name="Park H.-J."/>
            <person name="Ramirez L."/>
            <person name="Alfaro M."/>
            <person name="Sun H."/>
            <person name="Tritt A."/>
            <person name="Yoshinaga Y."/>
            <person name="Zwiers L.-H."/>
            <person name="Turgeon B."/>
            <person name="Goodwin S."/>
            <person name="Spatafora J."/>
            <person name="Crous P."/>
            <person name="Grigoriev I."/>
        </authorList>
    </citation>
    <scope>NUCLEOTIDE SEQUENCE</scope>
    <source>
        <strain evidence="9">CBS 133067</strain>
    </source>
</reference>
<dbReference type="PANTHER" id="PTHR28538:SF1">
    <property type="entry name" value="INTEGRAL INNER NUCLEAR MEMBRANE PROTEIN IMA1"/>
    <property type="match status" value="1"/>
</dbReference>
<evidence type="ECO:0000256" key="2">
    <source>
        <dbReference type="ARBA" id="ARBA00022692"/>
    </source>
</evidence>
<keyword evidence="4 7" id="KW-0472">Membrane</keyword>
<dbReference type="GO" id="GO:0071765">
    <property type="term" value="P:nuclear inner membrane organization"/>
    <property type="evidence" value="ECO:0007669"/>
    <property type="project" value="InterPro"/>
</dbReference>
<evidence type="ECO:0000256" key="7">
    <source>
        <dbReference type="SAM" id="Phobius"/>
    </source>
</evidence>
<dbReference type="EMBL" id="ML978124">
    <property type="protein sequence ID" value="KAF2100585.1"/>
    <property type="molecule type" value="Genomic_DNA"/>
</dbReference>
<keyword evidence="2 7" id="KW-0812">Transmembrane</keyword>
<dbReference type="GO" id="GO:0034992">
    <property type="term" value="C:microtubule organizing center attachment site"/>
    <property type="evidence" value="ECO:0007669"/>
    <property type="project" value="TreeGrafter"/>
</dbReference>
<feature type="region of interest" description="Disordered" evidence="6">
    <location>
        <begin position="446"/>
        <end position="501"/>
    </location>
</feature>
<keyword evidence="10" id="KW-1185">Reference proteome</keyword>
<feature type="region of interest" description="Disordered" evidence="6">
    <location>
        <begin position="353"/>
        <end position="430"/>
    </location>
</feature>
<feature type="compositionally biased region" description="Low complexity" evidence="6">
    <location>
        <begin position="411"/>
        <end position="423"/>
    </location>
</feature>
<dbReference type="Pfam" id="PF09779">
    <property type="entry name" value="Ima1_N"/>
    <property type="match status" value="1"/>
</dbReference>
<dbReference type="OrthoDB" id="5966927at2759"/>
<accession>A0A9P4M817</accession>
<dbReference type="PANTHER" id="PTHR28538">
    <property type="entry name" value="INTEGRAL INNER NUCLEAR MEMBRANE PROTEIN IMA1"/>
    <property type="match status" value="1"/>
</dbReference>
<dbReference type="GO" id="GO:0005637">
    <property type="term" value="C:nuclear inner membrane"/>
    <property type="evidence" value="ECO:0007669"/>
    <property type="project" value="UniProtKB-SubCell"/>
</dbReference>
<feature type="domain" description="Ima1 N-terminal" evidence="8">
    <location>
        <begin position="7"/>
        <end position="137"/>
    </location>
</feature>
<protein>
    <recommendedName>
        <fullName evidence="8">Ima1 N-terminal domain-containing protein</fullName>
    </recommendedName>
</protein>
<keyword evidence="5" id="KW-0539">Nucleus</keyword>
<feature type="compositionally biased region" description="Polar residues" evidence="6">
    <location>
        <begin position="361"/>
        <end position="378"/>
    </location>
</feature>
<dbReference type="GO" id="GO:0034506">
    <property type="term" value="C:chromosome, centromeric core domain"/>
    <property type="evidence" value="ECO:0007669"/>
    <property type="project" value="TreeGrafter"/>
</dbReference>
<comment type="caution">
    <text evidence="9">The sequence shown here is derived from an EMBL/GenBank/DDBJ whole genome shotgun (WGS) entry which is preliminary data.</text>
</comment>
<proteinExistence type="predicted"/>
<sequence length="665" mass="73058">MLRRNLACFYCNQRSSQKYSRGLKDWQCEKCGSTNFLDENGEITDPPAQVAETTSIQYAQSAPRHTSPELDPPSDPIFCTECIKNQQLYTQAVANYYPPDLSPTDPEYAKYEAAFPAYERNLQIRYPQVCAKCEPRVRARMQAAGYAAKTDHLRRMLERARGGNFQRHGVSGWRGLLVTLGGIAWWSSIILQLAWHLQGAMIDRDPWYMSLSRSGPLTLFGCVRGLVWSPWVVERRCFAATSTYVHQALIVAALSMWWNPRLMEKISRANVRMTGLSEHLTLQLVVQLVRTAAWWMLQDSAQSLVPQRAFGGAHAFMVAFLILSTITSLRTVKIDDKPRVLFTNNIGPLIPENESQKADSVFSSSGTAKPTRQSQSSPFARPSFPVGTLDRTYRSAFNDPPTPPPDDLISEADTTTSAADSDTFNTMDWSPTVTQTTFQPRNAAFNSRTPQANQQQLAPYADSGASGTPSALGGPSSRTSAFYGTLPPAPKAPAAKLRNPWKPGFQRASAEKKENFFAQMKGKKGDGEDNPLLNADPYSASSAQKSKGYLELAEPKWQLKEEPAVTGLEGMFNSVFSINDEPSEVRAEASPDASADGPNRRDYIIKFLLWALPLTLGVAFAALKFMGWDSFTSFGSHGNGGLHSLAESAVPEAVHGASGAATAGP</sequence>
<comment type="subcellular location">
    <subcellularLocation>
        <location evidence="1">Nucleus inner membrane</location>
        <topology evidence="1">Multi-pass membrane protein</topology>
    </subcellularLocation>
</comment>
<evidence type="ECO:0000313" key="9">
    <source>
        <dbReference type="EMBL" id="KAF2100585.1"/>
    </source>
</evidence>
<gene>
    <name evidence="9" type="ORF">NA57DRAFT_54664</name>
</gene>
<evidence type="ECO:0000259" key="8">
    <source>
        <dbReference type="Pfam" id="PF09779"/>
    </source>
</evidence>
<evidence type="ECO:0000256" key="4">
    <source>
        <dbReference type="ARBA" id="ARBA00023136"/>
    </source>
</evidence>
<evidence type="ECO:0000256" key="6">
    <source>
        <dbReference type="SAM" id="MobiDB-lite"/>
    </source>
</evidence>
<keyword evidence="3 7" id="KW-1133">Transmembrane helix</keyword>
<feature type="transmembrane region" description="Helical" evidence="7">
    <location>
        <begin position="309"/>
        <end position="329"/>
    </location>
</feature>
<dbReference type="InterPro" id="IPR042321">
    <property type="entry name" value="Ima1"/>
</dbReference>
<feature type="transmembrane region" description="Helical" evidence="7">
    <location>
        <begin position="607"/>
        <end position="626"/>
    </location>
</feature>
<name>A0A9P4M817_9PEZI</name>
<dbReference type="GO" id="GO:0044732">
    <property type="term" value="C:mitotic spindle pole body"/>
    <property type="evidence" value="ECO:0007669"/>
    <property type="project" value="TreeGrafter"/>
</dbReference>
<feature type="compositionally biased region" description="Polar residues" evidence="6">
    <location>
        <begin position="446"/>
        <end position="457"/>
    </location>
</feature>
<evidence type="ECO:0000313" key="10">
    <source>
        <dbReference type="Proteomes" id="UP000799772"/>
    </source>
</evidence>
<evidence type="ECO:0000256" key="5">
    <source>
        <dbReference type="ARBA" id="ARBA00023242"/>
    </source>
</evidence>
<dbReference type="AlphaFoldDB" id="A0A9P4M817"/>